<protein>
    <submittedName>
        <fullName evidence="3">Aldo/keto reductase</fullName>
    </submittedName>
</protein>
<accession>A0A6L5Z3M9</accession>
<dbReference type="PANTHER" id="PTHR43364">
    <property type="entry name" value="NADH-SPECIFIC METHYLGLYOXAL REDUCTASE-RELATED"/>
    <property type="match status" value="1"/>
</dbReference>
<reference evidence="3 4" key="1">
    <citation type="submission" date="2019-10" db="EMBL/GenBank/DDBJ databases">
        <title>Cognatihalovulum marinum gen. nov. sp. nov., a new member of the family Rhodobacteraceae isolated from deep seawater of the Northwest Indian Ocean.</title>
        <authorList>
            <person name="Ruan C."/>
            <person name="Wang J."/>
            <person name="Zheng X."/>
            <person name="Song L."/>
            <person name="Zhu Y."/>
            <person name="Huang Y."/>
            <person name="Lu Z."/>
            <person name="Du W."/>
            <person name="Huang L."/>
            <person name="Dai X."/>
        </authorList>
    </citation>
    <scope>NUCLEOTIDE SEQUENCE [LARGE SCALE GENOMIC DNA]</scope>
    <source>
        <strain evidence="3 4">2CG4</strain>
    </source>
</reference>
<dbReference type="GO" id="GO:0016491">
    <property type="term" value="F:oxidoreductase activity"/>
    <property type="evidence" value="ECO:0007669"/>
    <property type="project" value="UniProtKB-KW"/>
</dbReference>
<keyword evidence="1" id="KW-0560">Oxidoreductase</keyword>
<dbReference type="PANTHER" id="PTHR43364:SF4">
    <property type="entry name" value="NAD(P)-LINKED OXIDOREDUCTASE SUPERFAMILY PROTEIN"/>
    <property type="match status" value="1"/>
</dbReference>
<comment type="caution">
    <text evidence="3">The sequence shown here is derived from an EMBL/GenBank/DDBJ whole genome shotgun (WGS) entry which is preliminary data.</text>
</comment>
<dbReference type="EMBL" id="WIND01000016">
    <property type="protein sequence ID" value="MSU91137.1"/>
    <property type="molecule type" value="Genomic_DNA"/>
</dbReference>
<dbReference type="RefSeq" id="WP_154447994.1">
    <property type="nucleotide sequence ID" value="NZ_WIND01000016.1"/>
</dbReference>
<evidence type="ECO:0000256" key="1">
    <source>
        <dbReference type="ARBA" id="ARBA00023002"/>
    </source>
</evidence>
<gene>
    <name evidence="3" type="ORF">GE300_16230</name>
</gene>
<evidence type="ECO:0000313" key="4">
    <source>
        <dbReference type="Proteomes" id="UP000474957"/>
    </source>
</evidence>
<dbReference type="Gene3D" id="3.20.20.100">
    <property type="entry name" value="NADP-dependent oxidoreductase domain"/>
    <property type="match status" value="1"/>
</dbReference>
<dbReference type="SUPFAM" id="SSF51430">
    <property type="entry name" value="NAD(P)-linked oxidoreductase"/>
    <property type="match status" value="1"/>
</dbReference>
<dbReference type="GO" id="GO:0005829">
    <property type="term" value="C:cytosol"/>
    <property type="evidence" value="ECO:0007669"/>
    <property type="project" value="TreeGrafter"/>
</dbReference>
<dbReference type="InterPro" id="IPR050523">
    <property type="entry name" value="AKR_Detox_Biosynth"/>
</dbReference>
<dbReference type="Proteomes" id="UP000474957">
    <property type="component" value="Unassembled WGS sequence"/>
</dbReference>
<name>A0A6L5Z3M9_9RHOB</name>
<dbReference type="PROSITE" id="PS00062">
    <property type="entry name" value="ALDOKETO_REDUCTASE_2"/>
    <property type="match status" value="1"/>
</dbReference>
<sequence length="312" mass="33120">MSQDLAPKLGKPVSRFAFGVMQFGGKADATASAALYRRCRDAGINMFDAAYAYTGGQAETILGELAEPEREKVVLISKCLTATGQRGSEIEAQAAESLRRLRTDHVDVLYLHRWPGDELLDEVLTSMAALHRQGVYKVLGVSNFSAWQVMKAQARAEALGAPRIGALQPMYNLVKRQAEVELLPMAIAEGIAVHVYSPLGGGLLTGKYAAGAAGRLTEDAMYRDRYAPAWMHAAASGLSAIAAGLGVDPATLAVAWAAMHPGVSAPIISASRSNQLEPSLAALDFDMTDALYNEIAALVPAPPPATDRLEEA</sequence>
<proteinExistence type="predicted"/>
<organism evidence="3 4">
    <name type="scientific">Halovulum marinum</name>
    <dbReference type="NCBI Taxonomy" id="2662447"/>
    <lineage>
        <taxon>Bacteria</taxon>
        <taxon>Pseudomonadati</taxon>
        <taxon>Pseudomonadota</taxon>
        <taxon>Alphaproteobacteria</taxon>
        <taxon>Rhodobacterales</taxon>
        <taxon>Paracoccaceae</taxon>
        <taxon>Halovulum</taxon>
    </lineage>
</organism>
<dbReference type="InterPro" id="IPR018170">
    <property type="entry name" value="Aldo/ket_reductase_CS"/>
</dbReference>
<keyword evidence="4" id="KW-1185">Reference proteome</keyword>
<dbReference type="InterPro" id="IPR036812">
    <property type="entry name" value="NAD(P)_OxRdtase_dom_sf"/>
</dbReference>
<dbReference type="AlphaFoldDB" id="A0A6L5Z3M9"/>
<evidence type="ECO:0000313" key="3">
    <source>
        <dbReference type="EMBL" id="MSU91137.1"/>
    </source>
</evidence>
<dbReference type="Pfam" id="PF00248">
    <property type="entry name" value="Aldo_ket_red"/>
    <property type="match status" value="1"/>
</dbReference>
<feature type="domain" description="NADP-dependent oxidoreductase" evidence="2">
    <location>
        <begin position="17"/>
        <end position="298"/>
    </location>
</feature>
<evidence type="ECO:0000259" key="2">
    <source>
        <dbReference type="Pfam" id="PF00248"/>
    </source>
</evidence>
<dbReference type="InterPro" id="IPR023210">
    <property type="entry name" value="NADP_OxRdtase_dom"/>
</dbReference>